<feature type="region of interest" description="Disordered" evidence="1">
    <location>
        <begin position="473"/>
        <end position="494"/>
    </location>
</feature>
<protein>
    <submittedName>
        <fullName evidence="2">Uncharacterized protein</fullName>
    </submittedName>
</protein>
<feature type="compositionally biased region" description="Basic and acidic residues" evidence="1">
    <location>
        <begin position="155"/>
        <end position="164"/>
    </location>
</feature>
<dbReference type="AlphaFoldDB" id="A0A4Y7SPQ4"/>
<feature type="region of interest" description="Disordered" evidence="1">
    <location>
        <begin position="155"/>
        <end position="215"/>
    </location>
</feature>
<dbReference type="Proteomes" id="UP000298030">
    <property type="component" value="Unassembled WGS sequence"/>
</dbReference>
<keyword evidence="3" id="KW-1185">Reference proteome</keyword>
<feature type="region of interest" description="Disordered" evidence="1">
    <location>
        <begin position="529"/>
        <end position="640"/>
    </location>
</feature>
<sequence>MPTPWPSHEQDQFLVTLIPHFLEAQRGKSTTAFYVDVFSKWFKKWPLPDDEVAAKKGWHSTKSGSKIRARRTVEDLLRRRQESGRALQAIEIYQRTHGVTIEPKVVKAMATEELSLGRQLNNSEKLSVRRATVEKLWLEVPDDVRVPIIEQAEKMKREREDERKTKRRQAKSRISQAAESASQVQRTTPKENEGEGVEGTGQSVKGDGDEEAPSVEWQTPADYEKAIQFFPKLFAEEVEAWAEATGWCIFAVAAGPVPSANGATYLQDFYSGPNSRITEGNFFESYPDFGRNVRAPFINFVTECYSEYACRDSQQQILTATQALTKISARTLLSHPGSVSVAVGVPKLASNAPPTQSQANVEGSTDEVVATKPSSQLDHTPPNSVTEPPSTFQPTQLAVSLNQLPASSSSALQGMTTDIPCGSVTPNINRDQPEDAAGEQQAFLDLDYVISRPNPETIPRETPPHLIDPTLHEQKAAAEKAAAERAEAERVASEKAAFEKAEAEKAEAEKVAAERAEAERAVFEKTETMRAAAAKRGDVVTQRAAGRDKANDLRKPTKRKSATTSSDAPPPKTVRRSNSTRAAPSSNVSEGEGRGRRTRKTAVRGPVLLSTGKPSEKRKPGWYTELVPVGPDVDPYALPM</sequence>
<evidence type="ECO:0000313" key="2">
    <source>
        <dbReference type="EMBL" id="TEB23691.1"/>
    </source>
</evidence>
<organism evidence="2 3">
    <name type="scientific">Coprinellus micaceus</name>
    <name type="common">Glistening ink-cap mushroom</name>
    <name type="synonym">Coprinus micaceus</name>
    <dbReference type="NCBI Taxonomy" id="71717"/>
    <lineage>
        <taxon>Eukaryota</taxon>
        <taxon>Fungi</taxon>
        <taxon>Dikarya</taxon>
        <taxon>Basidiomycota</taxon>
        <taxon>Agaricomycotina</taxon>
        <taxon>Agaricomycetes</taxon>
        <taxon>Agaricomycetidae</taxon>
        <taxon>Agaricales</taxon>
        <taxon>Agaricineae</taxon>
        <taxon>Psathyrellaceae</taxon>
        <taxon>Coprinellus</taxon>
    </lineage>
</organism>
<evidence type="ECO:0000313" key="3">
    <source>
        <dbReference type="Proteomes" id="UP000298030"/>
    </source>
</evidence>
<feature type="compositionally biased region" description="Polar residues" evidence="1">
    <location>
        <begin position="172"/>
        <end position="187"/>
    </location>
</feature>
<feature type="region of interest" description="Disordered" evidence="1">
    <location>
        <begin position="350"/>
        <end position="393"/>
    </location>
</feature>
<feature type="compositionally biased region" description="Polar residues" evidence="1">
    <location>
        <begin position="576"/>
        <end position="589"/>
    </location>
</feature>
<proteinExistence type="predicted"/>
<name>A0A4Y7SPQ4_COPMI</name>
<reference evidence="2 3" key="1">
    <citation type="journal article" date="2019" name="Nat. Ecol. Evol.">
        <title>Megaphylogeny resolves global patterns of mushroom evolution.</title>
        <authorList>
            <person name="Varga T."/>
            <person name="Krizsan K."/>
            <person name="Foldi C."/>
            <person name="Dima B."/>
            <person name="Sanchez-Garcia M."/>
            <person name="Sanchez-Ramirez S."/>
            <person name="Szollosi G.J."/>
            <person name="Szarkandi J.G."/>
            <person name="Papp V."/>
            <person name="Albert L."/>
            <person name="Andreopoulos W."/>
            <person name="Angelini C."/>
            <person name="Antonin V."/>
            <person name="Barry K.W."/>
            <person name="Bougher N.L."/>
            <person name="Buchanan P."/>
            <person name="Buyck B."/>
            <person name="Bense V."/>
            <person name="Catcheside P."/>
            <person name="Chovatia M."/>
            <person name="Cooper J."/>
            <person name="Damon W."/>
            <person name="Desjardin D."/>
            <person name="Finy P."/>
            <person name="Geml J."/>
            <person name="Haridas S."/>
            <person name="Hughes K."/>
            <person name="Justo A."/>
            <person name="Karasinski D."/>
            <person name="Kautmanova I."/>
            <person name="Kiss B."/>
            <person name="Kocsube S."/>
            <person name="Kotiranta H."/>
            <person name="LaButti K.M."/>
            <person name="Lechner B.E."/>
            <person name="Liimatainen K."/>
            <person name="Lipzen A."/>
            <person name="Lukacs Z."/>
            <person name="Mihaltcheva S."/>
            <person name="Morgado L.N."/>
            <person name="Niskanen T."/>
            <person name="Noordeloos M.E."/>
            <person name="Ohm R.A."/>
            <person name="Ortiz-Santana B."/>
            <person name="Ovrebo C."/>
            <person name="Racz N."/>
            <person name="Riley R."/>
            <person name="Savchenko A."/>
            <person name="Shiryaev A."/>
            <person name="Soop K."/>
            <person name="Spirin V."/>
            <person name="Szebenyi C."/>
            <person name="Tomsovsky M."/>
            <person name="Tulloss R.E."/>
            <person name="Uehling J."/>
            <person name="Grigoriev I.V."/>
            <person name="Vagvolgyi C."/>
            <person name="Papp T."/>
            <person name="Martin F.M."/>
            <person name="Miettinen O."/>
            <person name="Hibbett D.S."/>
            <person name="Nagy L.G."/>
        </authorList>
    </citation>
    <scope>NUCLEOTIDE SEQUENCE [LARGE SCALE GENOMIC DNA]</scope>
    <source>
        <strain evidence="2 3">FP101781</strain>
    </source>
</reference>
<feature type="compositionally biased region" description="Polar residues" evidence="1">
    <location>
        <begin position="352"/>
        <end position="363"/>
    </location>
</feature>
<dbReference type="EMBL" id="QPFP01000075">
    <property type="protein sequence ID" value="TEB23691.1"/>
    <property type="molecule type" value="Genomic_DNA"/>
</dbReference>
<comment type="caution">
    <text evidence="2">The sequence shown here is derived from an EMBL/GenBank/DDBJ whole genome shotgun (WGS) entry which is preliminary data.</text>
</comment>
<gene>
    <name evidence="2" type="ORF">FA13DRAFT_1715231</name>
</gene>
<feature type="compositionally biased region" description="Basic and acidic residues" evidence="1">
    <location>
        <begin position="545"/>
        <end position="555"/>
    </location>
</feature>
<feature type="compositionally biased region" description="Polar residues" evidence="1">
    <location>
        <begin position="372"/>
        <end position="393"/>
    </location>
</feature>
<evidence type="ECO:0000256" key="1">
    <source>
        <dbReference type="SAM" id="MobiDB-lite"/>
    </source>
</evidence>
<dbReference type="OrthoDB" id="3054036at2759"/>
<dbReference type="STRING" id="71717.A0A4Y7SPQ4"/>
<accession>A0A4Y7SPQ4</accession>